<dbReference type="InterPro" id="IPR007569">
    <property type="entry name" value="DUF559"/>
</dbReference>
<dbReference type="EMBL" id="JAAGWF010000027">
    <property type="protein sequence ID" value="NEK60248.1"/>
    <property type="molecule type" value="Genomic_DNA"/>
</dbReference>
<protein>
    <submittedName>
        <fullName evidence="2">DUF559 domain-containing protein</fullName>
    </submittedName>
</protein>
<proteinExistence type="predicted"/>
<dbReference type="RefSeq" id="WP_163483782.1">
    <property type="nucleotide sequence ID" value="NZ_JAAGWF010000027.1"/>
</dbReference>
<sequence length="305" mass="33372">MTRDLAPLLGPDGVARIADLAGSVDRHTIGRAVSAGRLLRPHRGVVALPECWDDWRTRALAAALATDGTLSHTTALAVWRVLDHEGPVHVSVPAGRRALEGRGLVVHRVRDLVADRLGPFAVTLLPRSLVDSWGVAHGRGGAARAVERARGAVIDTLRDRRVTVAQVSAEETRRPALPGRRQLRRLVRLVEQGCQSELEIWGVQEVLRGPGLPRFSHQHRVVLPSGTVYLDAAVPELRVAVELDGAAFHGSAAARERDTRRDVALAALGWVVLRFSYRRLTREPDACRREILQVCRARRALLPGT</sequence>
<evidence type="ECO:0000259" key="1">
    <source>
        <dbReference type="Pfam" id="PF04480"/>
    </source>
</evidence>
<name>A0A7K3W6B1_9ACTN</name>
<dbReference type="SUPFAM" id="SSF52980">
    <property type="entry name" value="Restriction endonuclease-like"/>
    <property type="match status" value="1"/>
</dbReference>
<evidence type="ECO:0000313" key="2">
    <source>
        <dbReference type="EMBL" id="NEK60248.1"/>
    </source>
</evidence>
<dbReference type="AlphaFoldDB" id="A0A7K3W6B1"/>
<organism evidence="2 3">
    <name type="scientific">Geodermatophilus sabuli</name>
    <dbReference type="NCBI Taxonomy" id="1564158"/>
    <lineage>
        <taxon>Bacteria</taxon>
        <taxon>Bacillati</taxon>
        <taxon>Actinomycetota</taxon>
        <taxon>Actinomycetes</taxon>
        <taxon>Geodermatophilales</taxon>
        <taxon>Geodermatophilaceae</taxon>
        <taxon>Geodermatophilus</taxon>
    </lineage>
</organism>
<keyword evidence="3" id="KW-1185">Reference proteome</keyword>
<feature type="domain" description="DUF559" evidence="1">
    <location>
        <begin position="224"/>
        <end position="295"/>
    </location>
</feature>
<dbReference type="Gene3D" id="3.40.960.10">
    <property type="entry name" value="VSR Endonuclease"/>
    <property type="match status" value="1"/>
</dbReference>
<evidence type="ECO:0000313" key="3">
    <source>
        <dbReference type="Proteomes" id="UP000470246"/>
    </source>
</evidence>
<accession>A0A7K3W6B1</accession>
<dbReference type="Pfam" id="PF04480">
    <property type="entry name" value="DUF559"/>
    <property type="match status" value="1"/>
</dbReference>
<reference evidence="2 3" key="1">
    <citation type="submission" date="2020-02" db="EMBL/GenBank/DDBJ databases">
        <title>Geodermatophilus sabuli CPCC 205279 I12A-02694.</title>
        <authorList>
            <person name="Jiang Z."/>
        </authorList>
    </citation>
    <scope>NUCLEOTIDE SEQUENCE [LARGE SCALE GENOMIC DNA]</scope>
    <source>
        <strain evidence="2 3">I12A-02694</strain>
    </source>
</reference>
<dbReference type="Proteomes" id="UP000470246">
    <property type="component" value="Unassembled WGS sequence"/>
</dbReference>
<dbReference type="InterPro" id="IPR011335">
    <property type="entry name" value="Restrct_endonuc-II-like"/>
</dbReference>
<gene>
    <name evidence="2" type="ORF">GCU56_20540</name>
</gene>
<comment type="caution">
    <text evidence="2">The sequence shown here is derived from an EMBL/GenBank/DDBJ whole genome shotgun (WGS) entry which is preliminary data.</text>
</comment>